<keyword evidence="8" id="KW-1185">Reference proteome</keyword>
<evidence type="ECO:0000256" key="2">
    <source>
        <dbReference type="ARBA" id="ARBA00008974"/>
    </source>
</evidence>
<reference evidence="7 8" key="1">
    <citation type="journal article" date="2015" name="Genome Announc.">
        <title>Expanding the biotechnology potential of lactobacilli through comparative genomics of 213 strains and associated genera.</title>
        <authorList>
            <person name="Sun Z."/>
            <person name="Harris H.M."/>
            <person name="McCann A."/>
            <person name="Guo C."/>
            <person name="Argimon S."/>
            <person name="Zhang W."/>
            <person name="Yang X."/>
            <person name="Jeffery I.B."/>
            <person name="Cooney J.C."/>
            <person name="Kagawa T.F."/>
            <person name="Liu W."/>
            <person name="Song Y."/>
            <person name="Salvetti E."/>
            <person name="Wrobel A."/>
            <person name="Rasinkangas P."/>
            <person name="Parkhill J."/>
            <person name="Rea M.C."/>
            <person name="O'Sullivan O."/>
            <person name="Ritari J."/>
            <person name="Douillard F.P."/>
            <person name="Paul Ross R."/>
            <person name="Yang R."/>
            <person name="Briner A.E."/>
            <person name="Felis G.E."/>
            <person name="de Vos W.M."/>
            <person name="Barrangou R."/>
            <person name="Klaenhammer T.R."/>
            <person name="Caufield P.W."/>
            <person name="Cui Y."/>
            <person name="Zhang H."/>
            <person name="O'Toole P.W."/>
        </authorList>
    </citation>
    <scope>NUCLEOTIDE SEQUENCE [LARGE SCALE GENOMIC DNA]</scope>
    <source>
        <strain evidence="7 8">DSM 15814</strain>
    </source>
</reference>
<accession>A0A0R1RH58</accession>
<dbReference type="GO" id="GO:0005886">
    <property type="term" value="C:plasma membrane"/>
    <property type="evidence" value="ECO:0007669"/>
    <property type="project" value="TreeGrafter"/>
</dbReference>
<protein>
    <submittedName>
        <fullName evidence="7">Purine-cytosine transport protein</fullName>
    </submittedName>
</protein>
<feature type="transmembrane region" description="Helical" evidence="6">
    <location>
        <begin position="386"/>
        <end position="404"/>
    </location>
</feature>
<dbReference type="RefSeq" id="WP_017262859.1">
    <property type="nucleotide sequence ID" value="NZ_AUAW01000006.1"/>
</dbReference>
<dbReference type="Proteomes" id="UP000051999">
    <property type="component" value="Unassembled WGS sequence"/>
</dbReference>
<feature type="transmembrane region" description="Helical" evidence="6">
    <location>
        <begin position="344"/>
        <end position="365"/>
    </location>
</feature>
<evidence type="ECO:0000256" key="6">
    <source>
        <dbReference type="SAM" id="Phobius"/>
    </source>
</evidence>
<dbReference type="GO" id="GO:0015209">
    <property type="term" value="F:cytosine transmembrane transporter activity"/>
    <property type="evidence" value="ECO:0007669"/>
    <property type="project" value="InterPro"/>
</dbReference>
<dbReference type="AlphaFoldDB" id="A0A0R1RH58"/>
<evidence type="ECO:0000256" key="4">
    <source>
        <dbReference type="ARBA" id="ARBA00022989"/>
    </source>
</evidence>
<feature type="transmembrane region" description="Helical" evidence="6">
    <location>
        <begin position="48"/>
        <end position="68"/>
    </location>
</feature>
<comment type="caution">
    <text evidence="7">The sequence shown here is derived from an EMBL/GenBank/DDBJ whole genome shotgun (WGS) entry which is preliminary data.</text>
</comment>
<name>A0A0R1RH58_9LACO</name>
<keyword evidence="5 6" id="KW-0472">Membrane</keyword>
<dbReference type="InterPro" id="IPR030191">
    <property type="entry name" value="CodB"/>
</dbReference>
<comment type="similarity">
    <text evidence="2">Belongs to the purine-cytosine permease (2.A.39) family.</text>
</comment>
<dbReference type="Gene3D" id="1.10.4160.10">
    <property type="entry name" value="Hydantoin permease"/>
    <property type="match status" value="1"/>
</dbReference>
<dbReference type="STRING" id="1114972.FD35_GL002233"/>
<sequence>MKQTASEASHSMSFWDQTATWIGANANNGTWYVGGVLAALGLGGAMKVLMITGPVAYLLLALVGYMGFQTRRSTMALMNVSFGRWGSVGPSLVNVVQFMGWAAVNTFIAAGSISYLLHDLLGWPVFGQRGGLKGIIFGILMMSILHLISISLGQRSVRIIERVGIVLVILLVLWETWAVFQTVSLNQLTQWQVPVKFHLPTGNAIDTLAAFNLAWVTAGADFTKFAKNKTAATVAPFIGGTVGLFWFALVGIIATIGAAVTLHRFDPNASDPSTVASRLGLGILAMIVIVLTSTTANAVNLMAAGTALTNIFKRLRLTPALWLVTVLATLMTLIPLWSNSFLGVFTMFLDYVGMILGPEIAIILVDYYLIHGAHYTDNMFANAPRVNWLAYVNWGLGILSYFLLRQVGSVTNTVGATVFAMLITASLHLVLSRLTVKLRNTVPENN</sequence>
<evidence type="ECO:0000256" key="3">
    <source>
        <dbReference type="ARBA" id="ARBA00022692"/>
    </source>
</evidence>
<dbReference type="PANTHER" id="PTHR30569">
    <property type="entry name" value="CYTOSINE TRANSPORTER CODB"/>
    <property type="match status" value="1"/>
</dbReference>
<gene>
    <name evidence="7" type="ORF">FD35_GL002233</name>
</gene>
<comment type="subcellular location">
    <subcellularLocation>
        <location evidence="1">Membrane</location>
        <topology evidence="1">Multi-pass membrane protein</topology>
    </subcellularLocation>
</comment>
<keyword evidence="3 6" id="KW-0812">Transmembrane</keyword>
<feature type="transmembrane region" description="Helical" evidence="6">
    <location>
        <begin position="135"/>
        <end position="153"/>
    </location>
</feature>
<evidence type="ECO:0000256" key="1">
    <source>
        <dbReference type="ARBA" id="ARBA00004141"/>
    </source>
</evidence>
<feature type="transmembrane region" description="Helical" evidence="6">
    <location>
        <begin position="204"/>
        <end position="222"/>
    </location>
</feature>
<feature type="transmembrane region" description="Helical" evidence="6">
    <location>
        <begin position="279"/>
        <end position="299"/>
    </location>
</feature>
<dbReference type="PANTHER" id="PTHR30569:SF0">
    <property type="entry name" value="CYTOSINE PERMEASE"/>
    <property type="match status" value="1"/>
</dbReference>
<dbReference type="eggNOG" id="COG1457">
    <property type="taxonomic scope" value="Bacteria"/>
</dbReference>
<feature type="transmembrane region" description="Helical" evidence="6">
    <location>
        <begin position="92"/>
        <end position="115"/>
    </location>
</feature>
<dbReference type="Pfam" id="PF02133">
    <property type="entry name" value="Transp_cyt_pur"/>
    <property type="match status" value="1"/>
</dbReference>
<evidence type="ECO:0000256" key="5">
    <source>
        <dbReference type="ARBA" id="ARBA00023136"/>
    </source>
</evidence>
<dbReference type="InterPro" id="IPR001248">
    <property type="entry name" value="Pur-cyt_permease"/>
</dbReference>
<feature type="transmembrane region" description="Helical" evidence="6">
    <location>
        <begin position="410"/>
        <end position="431"/>
    </location>
</feature>
<feature type="transmembrane region" description="Helical" evidence="6">
    <location>
        <begin position="234"/>
        <end position="259"/>
    </location>
</feature>
<feature type="transmembrane region" description="Helical" evidence="6">
    <location>
        <begin position="165"/>
        <end position="184"/>
    </location>
</feature>
<dbReference type="EMBL" id="AZFF01000005">
    <property type="protein sequence ID" value="KRL56191.1"/>
    <property type="molecule type" value="Genomic_DNA"/>
</dbReference>
<dbReference type="PATRIC" id="fig|1114972.6.peg.2286"/>
<keyword evidence="4 6" id="KW-1133">Transmembrane helix</keyword>
<evidence type="ECO:0000313" key="8">
    <source>
        <dbReference type="Proteomes" id="UP000051999"/>
    </source>
</evidence>
<proteinExistence type="inferred from homology"/>
<organism evidence="7 8">
    <name type="scientific">Furfurilactobacillus rossiae DSM 15814</name>
    <dbReference type="NCBI Taxonomy" id="1114972"/>
    <lineage>
        <taxon>Bacteria</taxon>
        <taxon>Bacillati</taxon>
        <taxon>Bacillota</taxon>
        <taxon>Bacilli</taxon>
        <taxon>Lactobacillales</taxon>
        <taxon>Lactobacillaceae</taxon>
        <taxon>Furfurilactobacillus</taxon>
    </lineage>
</organism>
<evidence type="ECO:0000313" key="7">
    <source>
        <dbReference type="EMBL" id="KRL56191.1"/>
    </source>
</evidence>
<feature type="transmembrane region" description="Helical" evidence="6">
    <location>
        <begin position="320"/>
        <end position="338"/>
    </location>
</feature>